<dbReference type="InterPro" id="IPR033480">
    <property type="entry name" value="sCache_2"/>
</dbReference>
<feature type="coiled-coil region" evidence="8">
    <location>
        <begin position="253"/>
        <end position="280"/>
    </location>
</feature>
<organism evidence="12">
    <name type="scientific">bioreactor metagenome</name>
    <dbReference type="NCBI Taxonomy" id="1076179"/>
    <lineage>
        <taxon>unclassified sequences</taxon>
        <taxon>metagenomes</taxon>
        <taxon>ecological metagenomes</taxon>
    </lineage>
</organism>
<dbReference type="CDD" id="cd11386">
    <property type="entry name" value="MCP_signal"/>
    <property type="match status" value="1"/>
</dbReference>
<comment type="subcellular location">
    <subcellularLocation>
        <location evidence="1">Cell membrane</location>
        <topology evidence="1">Multi-pass membrane protein</topology>
    </subcellularLocation>
</comment>
<dbReference type="Gene3D" id="3.30.450.20">
    <property type="entry name" value="PAS domain"/>
    <property type="match status" value="1"/>
</dbReference>
<dbReference type="Gene3D" id="1.10.287.950">
    <property type="entry name" value="Methyl-accepting chemotaxis protein"/>
    <property type="match status" value="1"/>
</dbReference>
<evidence type="ECO:0000256" key="5">
    <source>
        <dbReference type="ARBA" id="ARBA00023136"/>
    </source>
</evidence>
<dbReference type="PANTHER" id="PTHR32089">
    <property type="entry name" value="METHYL-ACCEPTING CHEMOTAXIS PROTEIN MCPB"/>
    <property type="match status" value="1"/>
</dbReference>
<feature type="domain" description="HAMP" evidence="11">
    <location>
        <begin position="211"/>
        <end position="265"/>
    </location>
</feature>
<keyword evidence="5 9" id="KW-0472">Membrane</keyword>
<dbReference type="PANTHER" id="PTHR32089:SF112">
    <property type="entry name" value="LYSOZYME-LIKE PROTEIN-RELATED"/>
    <property type="match status" value="1"/>
</dbReference>
<dbReference type="InterPro" id="IPR004010">
    <property type="entry name" value="Double_Cache_2"/>
</dbReference>
<dbReference type="SMART" id="SM00283">
    <property type="entry name" value="MA"/>
    <property type="match status" value="1"/>
</dbReference>
<evidence type="ECO:0000259" key="10">
    <source>
        <dbReference type="PROSITE" id="PS50111"/>
    </source>
</evidence>
<evidence type="ECO:0000259" key="11">
    <source>
        <dbReference type="PROSITE" id="PS50885"/>
    </source>
</evidence>
<dbReference type="EMBL" id="VSSQ01000039">
    <property type="protein sequence ID" value="MPL67948.1"/>
    <property type="molecule type" value="Genomic_DNA"/>
</dbReference>
<dbReference type="Pfam" id="PF08269">
    <property type="entry name" value="dCache_2"/>
    <property type="match status" value="1"/>
</dbReference>
<dbReference type="InterPro" id="IPR003660">
    <property type="entry name" value="HAMP_dom"/>
</dbReference>
<reference evidence="12" key="1">
    <citation type="submission" date="2019-08" db="EMBL/GenBank/DDBJ databases">
        <authorList>
            <person name="Kucharzyk K."/>
            <person name="Murdoch R.W."/>
            <person name="Higgins S."/>
            <person name="Loffler F."/>
        </authorList>
    </citation>
    <scope>NUCLEOTIDE SEQUENCE</scope>
</reference>
<comment type="similarity">
    <text evidence="7">Belongs to the methyl-accepting chemotaxis (MCP) protein family.</text>
</comment>
<sequence>MKLSKKLILLGIIPTIIFTLISFFYLIPETKKSIYAEKDIQIRTNVDGAYSIVSYYYSLSQTGALTDQEAQAQAKEITSKMRYGEGGYYWIDDINYINLMHAVNPKIVGTNRAAERDKRDVLFIKRFIDGAVQNKSEGFYSNFWFPKPNETDASEKRGYSKHFEPWGWIVSTGIYIDDVDTIVQKQITAIIVINTTLMLVTFMFTYWFSRKKIVQPLENVISKLGEMANSGGDLTQKIIIDSNDELGQLASVVNSLLNSMRQLIRQISQTSEQVAAAAEELTANAEQSAKATTQVAEIITEVAAGAEKQVNAVDATVAVVEQVSAGVQQVAASANAVSGKAEMTAAAANEGDKALNAAMSQMDSIERTVSGSAQVVMKLGERSKEIGQIVDTISGIAGQTNLLALNAAIEAARAGEHGRGFAVVAEEVRKLAEQSQEAAKQIATLISEIQAETDNAVVAMSDGTREVKAGADVVNDAGKAFKEIVLLIGEVSSQVREISAAIQQMASGSQQIVSSVRDIDRISKDAAGQTQTVSAATEEQAASMEEIAASSQELARMAEELQGTIKKFRV</sequence>
<keyword evidence="8" id="KW-0175">Coiled coil</keyword>
<keyword evidence="4 9" id="KW-1133">Transmembrane helix</keyword>
<dbReference type="GO" id="GO:0005886">
    <property type="term" value="C:plasma membrane"/>
    <property type="evidence" value="ECO:0007669"/>
    <property type="project" value="UniProtKB-SubCell"/>
</dbReference>
<dbReference type="PROSITE" id="PS50111">
    <property type="entry name" value="CHEMOTAXIS_TRANSDUC_2"/>
    <property type="match status" value="1"/>
</dbReference>
<evidence type="ECO:0000256" key="2">
    <source>
        <dbReference type="ARBA" id="ARBA00022475"/>
    </source>
</evidence>
<evidence type="ECO:0000256" key="9">
    <source>
        <dbReference type="SAM" id="Phobius"/>
    </source>
</evidence>
<dbReference type="SMART" id="SM01049">
    <property type="entry name" value="Cache_2"/>
    <property type="match status" value="1"/>
</dbReference>
<keyword evidence="2" id="KW-1003">Cell membrane</keyword>
<protein>
    <submittedName>
        <fullName evidence="12">Methyl-accepting chemotaxis protein 4</fullName>
    </submittedName>
</protein>
<dbReference type="SMART" id="SM00304">
    <property type="entry name" value="HAMP"/>
    <property type="match status" value="1"/>
</dbReference>
<dbReference type="InterPro" id="IPR004089">
    <property type="entry name" value="MCPsignal_dom"/>
</dbReference>
<name>A0A644TLV7_9ZZZZ</name>
<evidence type="ECO:0000256" key="7">
    <source>
        <dbReference type="ARBA" id="ARBA00029447"/>
    </source>
</evidence>
<keyword evidence="3 9" id="KW-0812">Transmembrane</keyword>
<comment type="caution">
    <text evidence="12">The sequence shown here is derived from an EMBL/GenBank/DDBJ whole genome shotgun (WGS) entry which is preliminary data.</text>
</comment>
<keyword evidence="6" id="KW-0807">Transducer</keyword>
<evidence type="ECO:0000256" key="4">
    <source>
        <dbReference type="ARBA" id="ARBA00022989"/>
    </source>
</evidence>
<feature type="transmembrane region" description="Helical" evidence="9">
    <location>
        <begin position="187"/>
        <end position="208"/>
    </location>
</feature>
<evidence type="ECO:0000256" key="3">
    <source>
        <dbReference type="ARBA" id="ARBA00022692"/>
    </source>
</evidence>
<gene>
    <name evidence="12" type="primary">mcp4_4</name>
    <name evidence="12" type="ORF">SDC9_13652</name>
</gene>
<dbReference type="PROSITE" id="PS50885">
    <property type="entry name" value="HAMP"/>
    <property type="match status" value="1"/>
</dbReference>
<dbReference type="Gene3D" id="6.10.340.10">
    <property type="match status" value="1"/>
</dbReference>
<dbReference type="Pfam" id="PF00015">
    <property type="entry name" value="MCPsignal"/>
    <property type="match status" value="1"/>
</dbReference>
<feature type="domain" description="Methyl-accepting transducer" evidence="10">
    <location>
        <begin position="284"/>
        <end position="520"/>
    </location>
</feature>
<feature type="transmembrane region" description="Helical" evidence="9">
    <location>
        <begin position="7"/>
        <end position="27"/>
    </location>
</feature>
<evidence type="ECO:0000256" key="8">
    <source>
        <dbReference type="SAM" id="Coils"/>
    </source>
</evidence>
<evidence type="ECO:0000256" key="1">
    <source>
        <dbReference type="ARBA" id="ARBA00004651"/>
    </source>
</evidence>
<dbReference type="SUPFAM" id="SSF58104">
    <property type="entry name" value="Methyl-accepting chemotaxis protein (MCP) signaling domain"/>
    <property type="match status" value="1"/>
</dbReference>
<evidence type="ECO:0000313" key="12">
    <source>
        <dbReference type="EMBL" id="MPL67948.1"/>
    </source>
</evidence>
<proteinExistence type="inferred from homology"/>
<evidence type="ECO:0000256" key="6">
    <source>
        <dbReference type="ARBA" id="ARBA00023224"/>
    </source>
</evidence>
<accession>A0A644TLV7</accession>
<dbReference type="GO" id="GO:0007165">
    <property type="term" value="P:signal transduction"/>
    <property type="evidence" value="ECO:0007669"/>
    <property type="project" value="UniProtKB-KW"/>
</dbReference>
<dbReference type="AlphaFoldDB" id="A0A644TLV7"/>